<organism evidence="1 2">
    <name type="scientific">Candidatus Spechtbacteria bacterium RIFCSPLOWO2_12_FULL_38_22</name>
    <dbReference type="NCBI Taxonomy" id="1802165"/>
    <lineage>
        <taxon>Bacteria</taxon>
        <taxon>Candidatus Spechtiibacteriota</taxon>
    </lineage>
</organism>
<dbReference type="SUPFAM" id="SSF141000">
    <property type="entry name" value="Glu-tRNAGln amidotransferase C subunit"/>
    <property type="match status" value="1"/>
</dbReference>
<dbReference type="NCBIfam" id="TIGR00135">
    <property type="entry name" value="gatC"/>
    <property type="match status" value="1"/>
</dbReference>
<sequence length="105" mass="11848">MLKLSKKEVKKIAELSRLKIDDKNLEYYSLEISGILNYVEQLNKLDTKGVEVVGNISGINSVFRLDKQYEGEAKQRTGLAKILVKLVPFSEGNFVKVKSVFGKKV</sequence>
<dbReference type="STRING" id="1802165.A3F94_01500"/>
<dbReference type="EMBL" id="MHOK01000022">
    <property type="protein sequence ID" value="OGZ61505.1"/>
    <property type="molecule type" value="Genomic_DNA"/>
</dbReference>
<dbReference type="AlphaFoldDB" id="A0A1G2HG69"/>
<gene>
    <name evidence="1" type="ORF">A3F94_01500</name>
</gene>
<dbReference type="Gene3D" id="1.10.20.60">
    <property type="entry name" value="Glu-tRNAGln amidotransferase C subunit, N-terminal domain"/>
    <property type="match status" value="1"/>
</dbReference>
<dbReference type="InterPro" id="IPR036113">
    <property type="entry name" value="Asp/Glu-ADT_sf_sub_c"/>
</dbReference>
<evidence type="ECO:0000313" key="1">
    <source>
        <dbReference type="EMBL" id="OGZ61505.1"/>
    </source>
</evidence>
<evidence type="ECO:0000313" key="2">
    <source>
        <dbReference type="Proteomes" id="UP000176770"/>
    </source>
</evidence>
<dbReference type="GO" id="GO:0006450">
    <property type="term" value="P:regulation of translational fidelity"/>
    <property type="evidence" value="ECO:0007669"/>
    <property type="project" value="InterPro"/>
</dbReference>
<name>A0A1G2HG69_9BACT</name>
<comment type="caution">
    <text evidence="1">The sequence shown here is derived from an EMBL/GenBank/DDBJ whole genome shotgun (WGS) entry which is preliminary data.</text>
</comment>
<accession>A0A1G2HG69</accession>
<dbReference type="InterPro" id="IPR003837">
    <property type="entry name" value="GatC"/>
</dbReference>
<protein>
    <recommendedName>
        <fullName evidence="3">Aspartyl/glutamyl-tRNA(Asn/Gln) amidotransferase subunit C</fullName>
    </recommendedName>
</protein>
<reference evidence="1 2" key="1">
    <citation type="journal article" date="2016" name="Nat. Commun.">
        <title>Thousands of microbial genomes shed light on interconnected biogeochemical processes in an aquifer system.</title>
        <authorList>
            <person name="Anantharaman K."/>
            <person name="Brown C.T."/>
            <person name="Hug L.A."/>
            <person name="Sharon I."/>
            <person name="Castelle C.J."/>
            <person name="Probst A.J."/>
            <person name="Thomas B.C."/>
            <person name="Singh A."/>
            <person name="Wilkins M.J."/>
            <person name="Karaoz U."/>
            <person name="Brodie E.L."/>
            <person name="Williams K.H."/>
            <person name="Hubbard S.S."/>
            <person name="Banfield J.F."/>
        </authorList>
    </citation>
    <scope>NUCLEOTIDE SEQUENCE [LARGE SCALE GENOMIC DNA]</scope>
</reference>
<evidence type="ECO:0008006" key="3">
    <source>
        <dbReference type="Google" id="ProtNLM"/>
    </source>
</evidence>
<dbReference type="Proteomes" id="UP000176770">
    <property type="component" value="Unassembled WGS sequence"/>
</dbReference>
<proteinExistence type="predicted"/>
<dbReference type="Pfam" id="PF02686">
    <property type="entry name" value="GatC"/>
    <property type="match status" value="1"/>
</dbReference>